<evidence type="ECO:0000259" key="5">
    <source>
        <dbReference type="Pfam" id="PF00890"/>
    </source>
</evidence>
<reference evidence="7" key="1">
    <citation type="journal article" date="2019" name="Int. J. Syst. Evol. Microbiol.">
        <title>The Global Catalogue of Microorganisms (GCM) 10K type strain sequencing project: providing services to taxonomists for standard genome sequencing and annotation.</title>
        <authorList>
            <consortium name="The Broad Institute Genomics Platform"/>
            <consortium name="The Broad Institute Genome Sequencing Center for Infectious Disease"/>
            <person name="Wu L."/>
            <person name="Ma J."/>
        </authorList>
    </citation>
    <scope>NUCLEOTIDE SEQUENCE [LARGE SCALE GENOMIC DNA]</scope>
    <source>
        <strain evidence="7">JCM 17027</strain>
    </source>
</reference>
<evidence type="ECO:0000256" key="2">
    <source>
        <dbReference type="ARBA" id="ARBA00022630"/>
    </source>
</evidence>
<dbReference type="SUPFAM" id="SSF51905">
    <property type="entry name" value="FAD/NAD(P)-binding domain"/>
    <property type="match status" value="1"/>
</dbReference>
<keyword evidence="3" id="KW-0274">FAD</keyword>
<dbReference type="NCBIfam" id="NF009473">
    <property type="entry name" value="PRK12835.1"/>
    <property type="match status" value="1"/>
</dbReference>
<feature type="domain" description="FAD-dependent oxidoreductase 2 FAD-binding" evidence="5">
    <location>
        <begin position="23"/>
        <end position="544"/>
    </location>
</feature>
<keyword evidence="4" id="KW-0560">Oxidoreductase</keyword>
<comment type="caution">
    <text evidence="6">The sequence shown here is derived from an EMBL/GenBank/DDBJ whole genome shotgun (WGS) entry which is preliminary data.</text>
</comment>
<dbReference type="SUPFAM" id="SSF56425">
    <property type="entry name" value="Succinate dehydrogenase/fumarate reductase flavoprotein, catalytic domain"/>
    <property type="match status" value="1"/>
</dbReference>
<keyword evidence="2" id="KW-0285">Flavoprotein</keyword>
<dbReference type="InterPro" id="IPR050315">
    <property type="entry name" value="FAD-oxidoreductase_2"/>
</dbReference>
<proteinExistence type="predicted"/>
<evidence type="ECO:0000256" key="3">
    <source>
        <dbReference type="ARBA" id="ARBA00022827"/>
    </source>
</evidence>
<accession>A0ABP7PLF0</accession>
<evidence type="ECO:0000256" key="1">
    <source>
        <dbReference type="ARBA" id="ARBA00001974"/>
    </source>
</evidence>
<evidence type="ECO:0000313" key="6">
    <source>
        <dbReference type="EMBL" id="GAA3967614.1"/>
    </source>
</evidence>
<dbReference type="PANTHER" id="PTHR43400">
    <property type="entry name" value="FUMARATE REDUCTASE"/>
    <property type="match status" value="1"/>
</dbReference>
<dbReference type="InterPro" id="IPR003953">
    <property type="entry name" value="FAD-dep_OxRdtase_2_FAD-bd"/>
</dbReference>
<evidence type="ECO:0000313" key="7">
    <source>
        <dbReference type="Proteomes" id="UP001500034"/>
    </source>
</evidence>
<dbReference type="Gene3D" id="3.50.50.60">
    <property type="entry name" value="FAD/NAD(P)-binding domain"/>
    <property type="match status" value="2"/>
</dbReference>
<sequence length="573" mass="61707">MSAGARQGGNGQRDGSAWDEEFDFVVVGSGGGGMAAALTAADGGLSAVVVEKGAMYGGTTGISGGGIWIPNNPTLRARGHDDSRDSVRRYLDRLTEGRVPDARLDAYVDRGPAAMELLGKNRWMRFFWVRGYADYHPEYEGGRPLGRSVEALPFDTRKLGADEKYQRPNSLKGPLGLWITAKDYRDLAMVKRTWRGRWASVVAAWRVSSNVVRRRHMATGGRALVARMRMALKDAGVPVWLRSPMTGLVVDDDGRVTGVVVTRDGRTVRVGARHGVLLATGGFDHNTKMREKYLPEGGRDNHSAGAVENVGDGITAGQALGAAVDFMDDAWWMPSVHHPSGATIPLVSERCIPPSVIVSGDGRRFTNESSPYVNFVHDQLAGGHVPAWFVMDAKARARYPFAQVLPGLPFPKAFYDNGIVHRADSIEELAGRIGVPRDTLADTVARFNRFARAGEDADFGRGDSAYDRYYGDPTLKNPNLDEIDKAPYYAIRIEVGDLGTKGGLVCDEHSRVLREDGSAIDGLYATGNTSASVMANEYAGPGATIGPSIVFGYIAARHAAAARTESVVAGDAP</sequence>
<name>A0ABP7PLF0_9ACTN</name>
<dbReference type="InterPro" id="IPR036188">
    <property type="entry name" value="FAD/NAD-bd_sf"/>
</dbReference>
<keyword evidence="7" id="KW-1185">Reference proteome</keyword>
<comment type="cofactor">
    <cofactor evidence="1">
        <name>FAD</name>
        <dbReference type="ChEBI" id="CHEBI:57692"/>
    </cofactor>
</comment>
<organism evidence="6 7">
    <name type="scientific">Streptomyces marokkonensis</name>
    <dbReference type="NCBI Taxonomy" id="324855"/>
    <lineage>
        <taxon>Bacteria</taxon>
        <taxon>Bacillati</taxon>
        <taxon>Actinomycetota</taxon>
        <taxon>Actinomycetes</taxon>
        <taxon>Kitasatosporales</taxon>
        <taxon>Streptomycetaceae</taxon>
        <taxon>Streptomyces</taxon>
    </lineage>
</organism>
<dbReference type="Pfam" id="PF00890">
    <property type="entry name" value="FAD_binding_2"/>
    <property type="match status" value="1"/>
</dbReference>
<dbReference type="PANTHER" id="PTHR43400:SF10">
    <property type="entry name" value="3-OXOSTEROID 1-DEHYDROGENASE"/>
    <property type="match status" value="1"/>
</dbReference>
<gene>
    <name evidence="6" type="ORF">GCM10022384_18850</name>
</gene>
<dbReference type="Proteomes" id="UP001500034">
    <property type="component" value="Unassembled WGS sequence"/>
</dbReference>
<protein>
    <submittedName>
        <fullName evidence="6">FAD-binding protein</fullName>
    </submittedName>
</protein>
<evidence type="ECO:0000256" key="4">
    <source>
        <dbReference type="ARBA" id="ARBA00023002"/>
    </source>
</evidence>
<dbReference type="Gene3D" id="3.90.700.10">
    <property type="entry name" value="Succinate dehydrogenase/fumarate reductase flavoprotein, catalytic domain"/>
    <property type="match status" value="1"/>
</dbReference>
<dbReference type="InterPro" id="IPR027477">
    <property type="entry name" value="Succ_DH/fumarate_Rdtase_cat_sf"/>
</dbReference>
<dbReference type="RefSeq" id="WP_345590925.1">
    <property type="nucleotide sequence ID" value="NZ_BAABCQ010000026.1"/>
</dbReference>
<dbReference type="EMBL" id="BAABCQ010000026">
    <property type="protein sequence ID" value="GAA3967614.1"/>
    <property type="molecule type" value="Genomic_DNA"/>
</dbReference>